<dbReference type="Gene3D" id="3.20.20.80">
    <property type="entry name" value="Glycosidases"/>
    <property type="match status" value="1"/>
</dbReference>
<evidence type="ECO:0000259" key="2">
    <source>
        <dbReference type="Pfam" id="PF11852"/>
    </source>
</evidence>
<gene>
    <name evidence="3" type="ORF">TEA_022753</name>
</gene>
<feature type="domain" description="Alpha-1,6-glucosidases pullulanase-type C-terminal" evidence="2">
    <location>
        <begin position="211"/>
        <end position="272"/>
    </location>
</feature>
<evidence type="ECO:0000313" key="3">
    <source>
        <dbReference type="EMBL" id="THF98031.1"/>
    </source>
</evidence>
<accession>A0A4S4D6K5</accession>
<feature type="region of interest" description="Disordered" evidence="1">
    <location>
        <begin position="1"/>
        <end position="49"/>
    </location>
</feature>
<comment type="caution">
    <text evidence="3">The sequence shown here is derived from an EMBL/GenBank/DDBJ whole genome shotgun (WGS) entry which is preliminary data.</text>
</comment>
<dbReference type="InterPro" id="IPR024561">
    <property type="entry name" value="Pullul_strch_C"/>
</dbReference>
<dbReference type="EMBL" id="SDRB02012338">
    <property type="protein sequence ID" value="THF98031.1"/>
    <property type="molecule type" value="Genomic_DNA"/>
</dbReference>
<dbReference type="Proteomes" id="UP000306102">
    <property type="component" value="Unassembled WGS sequence"/>
</dbReference>
<keyword evidence="4" id="KW-1185">Reference proteome</keyword>
<organism evidence="3 4">
    <name type="scientific">Camellia sinensis var. sinensis</name>
    <name type="common">China tea</name>
    <dbReference type="NCBI Taxonomy" id="542762"/>
    <lineage>
        <taxon>Eukaryota</taxon>
        <taxon>Viridiplantae</taxon>
        <taxon>Streptophyta</taxon>
        <taxon>Embryophyta</taxon>
        <taxon>Tracheophyta</taxon>
        <taxon>Spermatophyta</taxon>
        <taxon>Magnoliopsida</taxon>
        <taxon>eudicotyledons</taxon>
        <taxon>Gunneridae</taxon>
        <taxon>Pentapetalae</taxon>
        <taxon>asterids</taxon>
        <taxon>Ericales</taxon>
        <taxon>Theaceae</taxon>
        <taxon>Camellia</taxon>
    </lineage>
</organism>
<sequence length="300" mass="34561">MCHPYMDSSELHHQMRSSKMQEKTNPLTFTQNPSEKTQNQSQQIKRLPEIEKPKKRRVLQNPKMMIKSWVLEQKVKKVGKQRTIRCRYEPRTRIGARTGVARLTKAYQTAAVLFEVLKAVNLTESLEVVDEILEAHSKVEEKIAIYVPYNILPLDPDSSNQAIMKYPEKDDVANQREHLILLLANVHIQRFQPDQQPRVFCEFVFKLDFSYKSNNWGVGLPPKEKSEKNSPLIKPRLADPSFKPESSHILAPASSHILAAVENFLNVLQIRKIGVDFVSDDRIGVYLVLLGNDCQRDFIC</sequence>
<evidence type="ECO:0000313" key="4">
    <source>
        <dbReference type="Proteomes" id="UP000306102"/>
    </source>
</evidence>
<protein>
    <recommendedName>
        <fullName evidence="2">Alpha-1,6-glucosidases pullulanase-type C-terminal domain-containing protein</fullName>
    </recommendedName>
</protein>
<evidence type="ECO:0000256" key="1">
    <source>
        <dbReference type="SAM" id="MobiDB-lite"/>
    </source>
</evidence>
<dbReference type="AlphaFoldDB" id="A0A4S4D6K5"/>
<proteinExistence type="predicted"/>
<reference evidence="3 4" key="1">
    <citation type="journal article" date="2018" name="Proc. Natl. Acad. Sci. U.S.A.">
        <title>Draft genome sequence of Camellia sinensis var. sinensis provides insights into the evolution of the tea genome and tea quality.</title>
        <authorList>
            <person name="Wei C."/>
            <person name="Yang H."/>
            <person name="Wang S."/>
            <person name="Zhao J."/>
            <person name="Liu C."/>
            <person name="Gao L."/>
            <person name="Xia E."/>
            <person name="Lu Y."/>
            <person name="Tai Y."/>
            <person name="She G."/>
            <person name="Sun J."/>
            <person name="Cao H."/>
            <person name="Tong W."/>
            <person name="Gao Q."/>
            <person name="Li Y."/>
            <person name="Deng W."/>
            <person name="Jiang X."/>
            <person name="Wang W."/>
            <person name="Chen Q."/>
            <person name="Zhang S."/>
            <person name="Li H."/>
            <person name="Wu J."/>
            <person name="Wang P."/>
            <person name="Li P."/>
            <person name="Shi C."/>
            <person name="Zheng F."/>
            <person name="Jian J."/>
            <person name="Huang B."/>
            <person name="Shan D."/>
            <person name="Shi M."/>
            <person name="Fang C."/>
            <person name="Yue Y."/>
            <person name="Li F."/>
            <person name="Li D."/>
            <person name="Wei S."/>
            <person name="Han B."/>
            <person name="Jiang C."/>
            <person name="Yin Y."/>
            <person name="Xia T."/>
            <person name="Zhang Z."/>
            <person name="Bennetzen J.L."/>
            <person name="Zhao S."/>
            <person name="Wan X."/>
        </authorList>
    </citation>
    <scope>NUCLEOTIDE SEQUENCE [LARGE SCALE GENOMIC DNA]</scope>
    <source>
        <strain evidence="4">cv. Shuchazao</strain>
        <tissue evidence="3">Leaf</tissue>
    </source>
</reference>
<feature type="compositionally biased region" description="Polar residues" evidence="1">
    <location>
        <begin position="23"/>
        <end position="44"/>
    </location>
</feature>
<dbReference type="Pfam" id="PF11852">
    <property type="entry name" value="Pullul_strch_C"/>
    <property type="match status" value="1"/>
</dbReference>
<name>A0A4S4D6K5_CAMSN</name>